<dbReference type="InterPro" id="IPR020843">
    <property type="entry name" value="ER"/>
</dbReference>
<dbReference type="Pfam" id="PF00107">
    <property type="entry name" value="ADH_zinc_N"/>
    <property type="match status" value="1"/>
</dbReference>
<dbReference type="GO" id="GO:0004022">
    <property type="term" value="F:alcohol dehydrogenase (NAD+) activity"/>
    <property type="evidence" value="ECO:0007669"/>
    <property type="project" value="UniProtKB-EC"/>
</dbReference>
<evidence type="ECO:0000259" key="1">
    <source>
        <dbReference type="SMART" id="SM00829"/>
    </source>
</evidence>
<geneLocation type="plasmid" evidence="2">
    <name>pJE1</name>
</geneLocation>
<reference evidence="2" key="1">
    <citation type="submission" date="2014-06" db="EMBL/GenBank/DDBJ databases">
        <title>Molecular and ecological studies on carbamate pesticide degrading bacteria isolated from agricultural soils.</title>
        <authorList>
            <person name="Kim D.-U."/>
            <person name="Ka J.-O."/>
        </authorList>
    </citation>
    <scope>NUCLEOTIDE SEQUENCE</scope>
    <source>
        <strain evidence="2">JE1</strain>
        <plasmid evidence="2">pJE1</plasmid>
    </source>
</reference>
<dbReference type="SMART" id="SM00829">
    <property type="entry name" value="PKS_ER"/>
    <property type="match status" value="1"/>
</dbReference>
<dbReference type="InterPro" id="IPR011032">
    <property type="entry name" value="GroES-like_sf"/>
</dbReference>
<feature type="domain" description="Enoyl reductase (ER)" evidence="1">
    <location>
        <begin position="10"/>
        <end position="331"/>
    </location>
</feature>
<dbReference type="SUPFAM" id="SSF51735">
    <property type="entry name" value="NAD(P)-binding Rossmann-fold domains"/>
    <property type="match status" value="1"/>
</dbReference>
<proteinExistence type="predicted"/>
<accession>A0A0D5A062</accession>
<dbReference type="CDD" id="cd08276">
    <property type="entry name" value="MDR7"/>
    <property type="match status" value="1"/>
</dbReference>
<dbReference type="InterPro" id="IPR013154">
    <property type="entry name" value="ADH-like_N"/>
</dbReference>
<gene>
    <name evidence="2" type="ORF">pJE1_129</name>
</gene>
<dbReference type="PANTHER" id="PTHR45033:SF2">
    <property type="entry name" value="ZINC-TYPE ALCOHOL DEHYDROGENASE-LIKE PROTEIN C1773.06C"/>
    <property type="match status" value="1"/>
</dbReference>
<dbReference type="Gene3D" id="3.90.180.10">
    <property type="entry name" value="Medium-chain alcohol dehydrogenases, catalytic domain"/>
    <property type="match status" value="1"/>
</dbReference>
<organism evidence="2">
    <name type="scientific">Sphingomonas sp. JE1</name>
    <dbReference type="NCBI Taxonomy" id="1628059"/>
    <lineage>
        <taxon>Bacteria</taxon>
        <taxon>Pseudomonadati</taxon>
        <taxon>Pseudomonadota</taxon>
        <taxon>Alphaproteobacteria</taxon>
        <taxon>Sphingomonadales</taxon>
        <taxon>Sphingomonadaceae</taxon>
        <taxon>Sphingomonas</taxon>
    </lineage>
</organism>
<dbReference type="EC" id="1.1.1.1" evidence="2"/>
<dbReference type="InterPro" id="IPR052711">
    <property type="entry name" value="Zinc_ADH-like"/>
</dbReference>
<dbReference type="Gene3D" id="3.40.50.720">
    <property type="entry name" value="NAD(P)-binding Rossmann-like Domain"/>
    <property type="match status" value="1"/>
</dbReference>
<dbReference type="Pfam" id="PF08240">
    <property type="entry name" value="ADH_N"/>
    <property type="match status" value="1"/>
</dbReference>
<dbReference type="RefSeq" id="WP_140404489.1">
    <property type="nucleotide sequence ID" value="NZ_KM017071.1"/>
</dbReference>
<dbReference type="EMBL" id="KM017071">
    <property type="protein sequence ID" value="AJW29551.1"/>
    <property type="molecule type" value="Genomic_DNA"/>
</dbReference>
<dbReference type="InterPro" id="IPR013149">
    <property type="entry name" value="ADH-like_C"/>
</dbReference>
<sequence length="334" mass="35063">MKIVEMTGVGVDAMRVAERAEGPVPAGHVRLRVKAATLNYRDLLIAKGFMPIAYPRIPLSDAAGEVVEVSLGVSRVAVGDRVFATFYPDWISGPIAAEKFARDRGGDYDGVACEYLVLPEAELVKLPTHLSDAEAASLPCAGVTAWSAITANSVLTPGASVLIQGTGGVALQALQFALAAGAQVWLISSSDDKLERARKLGAHHLINYKQVPEWGPTVLEQTGGRGVDLVVDVVGTATLGQSVAALANGGRISLLGVQSGFEASLPIYPMMVKSAHIDGIISGNRDAAEAMARAIETHRIKPVIDSSFPMADLPAALHHLETHGHFGKIAIEIG</sequence>
<keyword evidence="2" id="KW-0560">Oxidoreductase</keyword>
<dbReference type="InterPro" id="IPR036291">
    <property type="entry name" value="NAD(P)-bd_dom_sf"/>
</dbReference>
<dbReference type="AlphaFoldDB" id="A0A0D5A062"/>
<protein>
    <submittedName>
        <fullName evidence="2">Alcohol dehydrogenase</fullName>
        <ecNumber evidence="2">1.1.1.1</ecNumber>
    </submittedName>
</protein>
<name>A0A0D5A062_9SPHN</name>
<dbReference type="PANTHER" id="PTHR45033">
    <property type="match status" value="1"/>
</dbReference>
<keyword evidence="2" id="KW-0614">Plasmid</keyword>
<dbReference type="SUPFAM" id="SSF50129">
    <property type="entry name" value="GroES-like"/>
    <property type="match status" value="1"/>
</dbReference>
<evidence type="ECO:0000313" key="2">
    <source>
        <dbReference type="EMBL" id="AJW29551.1"/>
    </source>
</evidence>